<dbReference type="OrthoDB" id="756301at2759"/>
<accession>A0A813H6A4</accession>
<comment type="caution">
    <text evidence="1">The sequence shown here is derived from an EMBL/GenBank/DDBJ whole genome shotgun (WGS) entry which is preliminary data.</text>
</comment>
<gene>
    <name evidence="1" type="ORF">PGLA1383_LOCUS49203</name>
</gene>
<evidence type="ECO:0000313" key="2">
    <source>
        <dbReference type="Proteomes" id="UP000654075"/>
    </source>
</evidence>
<organism evidence="1 2">
    <name type="scientific">Polarella glacialis</name>
    <name type="common">Dinoflagellate</name>
    <dbReference type="NCBI Taxonomy" id="89957"/>
    <lineage>
        <taxon>Eukaryota</taxon>
        <taxon>Sar</taxon>
        <taxon>Alveolata</taxon>
        <taxon>Dinophyceae</taxon>
        <taxon>Suessiales</taxon>
        <taxon>Suessiaceae</taxon>
        <taxon>Polarella</taxon>
    </lineage>
</organism>
<evidence type="ECO:0000313" key="1">
    <source>
        <dbReference type="EMBL" id="CAE8633294.1"/>
    </source>
</evidence>
<sequence>AVVISGAGVQDANGTYRATPKEYCDAPIYEHVERGAEFKITREPHTNAKTGAVKHGWLLGQNGKPLYGAPTESLEVPSAGWKKFGGDDPVPTVKVQQLEDLLFAMSAADAALECEDWALAVQHCTAGIDALKRSGGRFCDAFKNRAALILSRRASAHLRLKDFKAALRDAVASLELGAPGLSSAEAVALEAARELGCKDESLAQKILEPVGTGRILDPGAPLVLRCVERWVTEVVPLFSSAEEGQLQVPVVTHMPSDRYLDGLDEEARHAVIKQYLPELPFGGTGIISNPKDCLTVMAKWEEVFTSQEFQAKRKALWARRDLSYPLRLKETRTMVAESLAVVLEPMGFAPGRPGLARVVKQMQVYWSADKSCADKALDLEELADVSLADLE</sequence>
<dbReference type="EMBL" id="CAJNNV010030712">
    <property type="protein sequence ID" value="CAE8633294.1"/>
    <property type="molecule type" value="Genomic_DNA"/>
</dbReference>
<keyword evidence="2" id="KW-1185">Reference proteome</keyword>
<feature type="non-terminal residue" evidence="1">
    <location>
        <position position="1"/>
    </location>
</feature>
<dbReference type="AlphaFoldDB" id="A0A813H6A4"/>
<proteinExistence type="predicted"/>
<protein>
    <submittedName>
        <fullName evidence="1">Uncharacterized protein</fullName>
    </submittedName>
</protein>
<dbReference type="Proteomes" id="UP000654075">
    <property type="component" value="Unassembled WGS sequence"/>
</dbReference>
<reference evidence="1" key="1">
    <citation type="submission" date="2021-02" db="EMBL/GenBank/DDBJ databases">
        <authorList>
            <person name="Dougan E. K."/>
            <person name="Rhodes N."/>
            <person name="Thang M."/>
            <person name="Chan C."/>
        </authorList>
    </citation>
    <scope>NUCLEOTIDE SEQUENCE</scope>
</reference>
<name>A0A813H6A4_POLGL</name>